<proteinExistence type="inferred from homology"/>
<dbReference type="SUPFAM" id="SSF111384">
    <property type="entry name" value="OmpH-like"/>
    <property type="match status" value="1"/>
</dbReference>
<organism evidence="5 6">
    <name type="scientific">Petrotoga mexicana DSM 14811</name>
    <dbReference type="NCBI Taxonomy" id="1122954"/>
    <lineage>
        <taxon>Bacteria</taxon>
        <taxon>Thermotogati</taxon>
        <taxon>Thermotogota</taxon>
        <taxon>Thermotogae</taxon>
        <taxon>Petrotogales</taxon>
        <taxon>Petrotogaceae</taxon>
        <taxon>Petrotoga</taxon>
    </lineage>
</organism>
<reference evidence="5 6" key="1">
    <citation type="submission" date="2013-12" db="EMBL/GenBank/DDBJ databases">
        <title>Comparative genomics of Petrotoga isolates.</title>
        <authorList>
            <person name="Nesbo C.L."/>
            <person name="Charchuk R."/>
            <person name="Chow K."/>
        </authorList>
    </citation>
    <scope>NUCLEOTIDE SEQUENCE [LARGE SCALE GENOMIC DNA]</scope>
    <source>
        <strain evidence="5 6">DSM 14811</strain>
    </source>
</reference>
<dbReference type="PANTHER" id="PTHR35089:SF1">
    <property type="entry name" value="CHAPERONE PROTEIN SKP"/>
    <property type="match status" value="1"/>
</dbReference>
<evidence type="ECO:0000256" key="3">
    <source>
        <dbReference type="SAM" id="Coils"/>
    </source>
</evidence>
<dbReference type="Gene3D" id="3.30.910.20">
    <property type="entry name" value="Skp domain"/>
    <property type="match status" value="2"/>
</dbReference>
<feature type="coiled-coil region" evidence="3">
    <location>
        <begin position="81"/>
        <end position="132"/>
    </location>
</feature>
<evidence type="ECO:0000313" key="6">
    <source>
        <dbReference type="Proteomes" id="UP000236604"/>
    </source>
</evidence>
<keyword evidence="3" id="KW-0175">Coiled coil</keyword>
<sequence>MKQKNKELLISNYKFQNFMEVYVVSNTTRKVLSVMVFTILFVVISFSQTDSNLKIGYVNFEKTVESYYKWKDLESMYQIDLKYYQGKINEMEQQFKDLQSSGATEEVLQQNLQQLQTRVNQYQQELQNEYQQKMANIASEVTVKIAQYAKENGYDLILNENGVVYYNPELDLTEKIIQYLNEN</sequence>
<comment type="caution">
    <text evidence="5">The sequence shown here is derived from an EMBL/GenBank/DDBJ whole genome shotgun (WGS) entry which is preliminary data.</text>
</comment>
<feature type="transmembrane region" description="Helical" evidence="4">
    <location>
        <begin position="21"/>
        <end position="44"/>
    </location>
</feature>
<keyword evidence="4" id="KW-1133">Transmembrane helix</keyword>
<evidence type="ECO:0000256" key="2">
    <source>
        <dbReference type="ARBA" id="ARBA00022729"/>
    </source>
</evidence>
<keyword evidence="4" id="KW-0812">Transmembrane</keyword>
<dbReference type="Proteomes" id="UP000236604">
    <property type="component" value="Unassembled WGS sequence"/>
</dbReference>
<dbReference type="InterPro" id="IPR024930">
    <property type="entry name" value="Skp_dom_sf"/>
</dbReference>
<gene>
    <name evidence="5" type="ORF">X927_09400</name>
</gene>
<dbReference type="AlphaFoldDB" id="A0A2K1P6C7"/>
<keyword evidence="2" id="KW-0732">Signal</keyword>
<dbReference type="GO" id="GO:0005829">
    <property type="term" value="C:cytosol"/>
    <property type="evidence" value="ECO:0007669"/>
    <property type="project" value="TreeGrafter"/>
</dbReference>
<dbReference type="PANTHER" id="PTHR35089">
    <property type="entry name" value="CHAPERONE PROTEIN SKP"/>
    <property type="match status" value="1"/>
</dbReference>
<evidence type="ECO:0000256" key="4">
    <source>
        <dbReference type="SAM" id="Phobius"/>
    </source>
</evidence>
<name>A0A2K1P6C7_9BACT</name>
<accession>A0A2K1P6C7</accession>
<evidence type="ECO:0000313" key="5">
    <source>
        <dbReference type="EMBL" id="PNR98332.1"/>
    </source>
</evidence>
<keyword evidence="6" id="KW-1185">Reference proteome</keyword>
<keyword evidence="4" id="KW-0472">Membrane</keyword>
<dbReference type="SMART" id="SM00935">
    <property type="entry name" value="OmpH"/>
    <property type="match status" value="1"/>
</dbReference>
<protein>
    <submittedName>
        <fullName evidence="5">Outer membrane chaperone Skp</fullName>
    </submittedName>
</protein>
<comment type="similarity">
    <text evidence="1">Belongs to the Skp family.</text>
</comment>
<dbReference type="InterPro" id="IPR005632">
    <property type="entry name" value="Chaperone_Skp"/>
</dbReference>
<evidence type="ECO:0000256" key="1">
    <source>
        <dbReference type="ARBA" id="ARBA00009091"/>
    </source>
</evidence>
<dbReference type="EMBL" id="AZRN01000034">
    <property type="protein sequence ID" value="PNR98332.1"/>
    <property type="molecule type" value="Genomic_DNA"/>
</dbReference>
<dbReference type="Pfam" id="PF03938">
    <property type="entry name" value="OmpH"/>
    <property type="match status" value="1"/>
</dbReference>
<dbReference type="GO" id="GO:0050821">
    <property type="term" value="P:protein stabilization"/>
    <property type="evidence" value="ECO:0007669"/>
    <property type="project" value="TreeGrafter"/>
</dbReference>
<dbReference type="GO" id="GO:0051082">
    <property type="term" value="F:unfolded protein binding"/>
    <property type="evidence" value="ECO:0007669"/>
    <property type="project" value="InterPro"/>
</dbReference>